<accession>A0ACC2ZVZ3</accession>
<organism evidence="1 2">
    <name type="scientific">Neophaeococcomyces mojaviensis</name>
    <dbReference type="NCBI Taxonomy" id="3383035"/>
    <lineage>
        <taxon>Eukaryota</taxon>
        <taxon>Fungi</taxon>
        <taxon>Dikarya</taxon>
        <taxon>Ascomycota</taxon>
        <taxon>Pezizomycotina</taxon>
        <taxon>Eurotiomycetes</taxon>
        <taxon>Chaetothyriomycetidae</taxon>
        <taxon>Chaetothyriales</taxon>
        <taxon>Chaetothyriales incertae sedis</taxon>
        <taxon>Neophaeococcomyces</taxon>
    </lineage>
</organism>
<dbReference type="Proteomes" id="UP001172386">
    <property type="component" value="Unassembled WGS sequence"/>
</dbReference>
<sequence length="550" mass="58934">MTAAIEALYIFDDQRQCIVDQVYNGRPPTANELISRFFSQPAPQPSVLYLSDLSPPTTAFSIRHANLLLISTCSVDTQALAILEFLRKIVDIFEDFLGSPLLSAKIEENYEVVAQLLAEVCDGGIICNTEPNALRETVEVSSALGRLLNQVGIPSSSPSLGGPTSLSSSLKPLPSLSNQPAIPWRKANVRHTSNELYVDIVESLSVIFAPSGRPITARANGNIQFTAKISGVPDILLSLSAPGGTSTQRSSGIARTMSLPSFHPCVRLAHWRSHPGELSFIPPDGKFMLAGYEVDLLPYSFEDDHLPSRGTDKLFLPATVDMRTGLGGSGMDFEAKVTLNNSFPGVSKSTMANHRPGPSIASGRAASSTAPFSFGGSQSGTTGAPVLEAVSVSIPLPRDVRAVTDFRASRGDATFNQIVKAVEWKIPIKDAGSVNGTATLTGTIAGPVRDDANPENLDPTMSEYYDESATNGTVQKSSTPRSIESRSKQLMPRTISTSFTVKGWLPSGIKVEALVVDTKRSKGLGEGVKPYKGVKYLTVSRRGVERRTRP</sequence>
<name>A0ACC2ZVZ3_9EURO</name>
<evidence type="ECO:0000313" key="2">
    <source>
        <dbReference type="Proteomes" id="UP001172386"/>
    </source>
</evidence>
<proteinExistence type="predicted"/>
<gene>
    <name evidence="1" type="ORF">H2198_008887</name>
</gene>
<keyword evidence="2" id="KW-1185">Reference proteome</keyword>
<protein>
    <submittedName>
        <fullName evidence="1">Uncharacterized protein</fullName>
    </submittedName>
</protein>
<evidence type="ECO:0000313" key="1">
    <source>
        <dbReference type="EMBL" id="KAJ9651855.1"/>
    </source>
</evidence>
<dbReference type="EMBL" id="JAPDRQ010000232">
    <property type="protein sequence ID" value="KAJ9651855.1"/>
    <property type="molecule type" value="Genomic_DNA"/>
</dbReference>
<comment type="caution">
    <text evidence="1">The sequence shown here is derived from an EMBL/GenBank/DDBJ whole genome shotgun (WGS) entry which is preliminary data.</text>
</comment>
<reference evidence="1" key="1">
    <citation type="submission" date="2022-10" db="EMBL/GenBank/DDBJ databases">
        <title>Culturing micro-colonial fungi from biological soil crusts in the Mojave desert and describing Neophaeococcomyces mojavensis, and introducing the new genera and species Taxawa tesnikishii.</title>
        <authorList>
            <person name="Kurbessoian T."/>
            <person name="Stajich J.E."/>
        </authorList>
    </citation>
    <scope>NUCLEOTIDE SEQUENCE</scope>
    <source>
        <strain evidence="1">JES_112</strain>
    </source>
</reference>